<dbReference type="AlphaFoldDB" id="A0A9W6JYY5"/>
<protein>
    <submittedName>
        <fullName evidence="3">Methylenetetrahydromethanopterin dehydrogenase</fullName>
    </submittedName>
</protein>
<proteinExistence type="predicted"/>
<dbReference type="EMBL" id="BSFM01000014">
    <property type="protein sequence ID" value="GLK84884.1"/>
    <property type="molecule type" value="Genomic_DNA"/>
</dbReference>
<sequence>MDEHAPILHIVSPLRHISPFDVNMAVDAGYATILPYSQVTLEEIGELVQDMMFSRPPAGAPRTGLFIGGKDAGLALDMADRAREVLFPPFQISVFVDPAGAFTTAAAMVAEVERHLRMLHPQGLENAKVQVYGATGVVGGIAGVLAARAGAEVTLVSHRDIESVEAKARDFAGRFSVSLACAAARSEEDKRALLPEADVVLACGKAGVEILSADALAAASALKVAADINAVPPAGIEGIDAMANGVALPGGALGIGALTIGQLKYQVQHELLKRMRVAEGPLDIGVEVAFDLARSLAS</sequence>
<dbReference type="Proteomes" id="UP001143330">
    <property type="component" value="Unassembled WGS sequence"/>
</dbReference>
<dbReference type="SUPFAM" id="SSF51735">
    <property type="entry name" value="NAD(P)-binding Rossmann-fold domains"/>
    <property type="match status" value="1"/>
</dbReference>
<dbReference type="Pfam" id="PF09176">
    <property type="entry name" value="Mpt_N"/>
    <property type="match status" value="1"/>
</dbReference>
<dbReference type="InterPro" id="IPR036291">
    <property type="entry name" value="NAD(P)-bd_dom_sf"/>
</dbReference>
<reference evidence="3" key="2">
    <citation type="submission" date="2023-01" db="EMBL/GenBank/DDBJ databases">
        <authorList>
            <person name="Sun Q."/>
            <person name="Evtushenko L."/>
        </authorList>
    </citation>
    <scope>NUCLEOTIDE SEQUENCE</scope>
    <source>
        <strain evidence="3">VKM B-2789</strain>
    </source>
</reference>
<evidence type="ECO:0000313" key="4">
    <source>
        <dbReference type="Proteomes" id="UP001143330"/>
    </source>
</evidence>
<evidence type="ECO:0000313" key="3">
    <source>
        <dbReference type="EMBL" id="GLK84884.1"/>
    </source>
</evidence>
<reference evidence="3" key="1">
    <citation type="journal article" date="2014" name="Int. J. Syst. Evol. Microbiol.">
        <title>Complete genome sequence of Corynebacterium casei LMG S-19264T (=DSM 44701T), isolated from a smear-ripened cheese.</title>
        <authorList>
            <consortium name="US DOE Joint Genome Institute (JGI-PGF)"/>
            <person name="Walter F."/>
            <person name="Albersmeier A."/>
            <person name="Kalinowski J."/>
            <person name="Ruckert C."/>
        </authorList>
    </citation>
    <scope>NUCLEOTIDE SEQUENCE</scope>
    <source>
        <strain evidence="3">VKM B-2789</strain>
    </source>
</reference>
<organism evidence="3 4">
    <name type="scientific">Ancylobacter defluvii</name>
    <dbReference type="NCBI Taxonomy" id="1282440"/>
    <lineage>
        <taxon>Bacteria</taxon>
        <taxon>Pseudomonadati</taxon>
        <taxon>Pseudomonadota</taxon>
        <taxon>Alphaproteobacteria</taxon>
        <taxon>Hyphomicrobiales</taxon>
        <taxon>Xanthobacteraceae</taxon>
        <taxon>Ancylobacter</taxon>
    </lineage>
</organism>
<dbReference type="InterPro" id="IPR037089">
    <property type="entry name" value="Methyl-teptahyd_DH_N_sf"/>
</dbReference>
<keyword evidence="1" id="KW-0560">Oxidoreductase</keyword>
<dbReference type="GO" id="GO:0016491">
    <property type="term" value="F:oxidoreductase activity"/>
    <property type="evidence" value="ECO:0007669"/>
    <property type="project" value="UniProtKB-KW"/>
</dbReference>
<dbReference type="Gene3D" id="3.40.50.720">
    <property type="entry name" value="NAD(P)-binding Rossmann-like Domain"/>
    <property type="match status" value="1"/>
</dbReference>
<gene>
    <name evidence="3" type="ORF">GCM10017653_29540</name>
</gene>
<feature type="domain" description="Methylene-tetrahydromethanopterin dehydrogenase N-terminal" evidence="2">
    <location>
        <begin position="19"/>
        <end position="99"/>
    </location>
</feature>
<dbReference type="InterPro" id="IPR046346">
    <property type="entry name" value="Aminoacid_DH-like_N_sf"/>
</dbReference>
<dbReference type="SUPFAM" id="SSF53223">
    <property type="entry name" value="Aminoacid dehydrogenase-like, N-terminal domain"/>
    <property type="match status" value="1"/>
</dbReference>
<dbReference type="Gene3D" id="3.40.50.10280">
    <property type="entry name" value="Methylene-tetrahydromethanopterin dehydrogenase, N-terminal domain"/>
    <property type="match status" value="1"/>
</dbReference>
<name>A0A9W6JYY5_9HYPH</name>
<evidence type="ECO:0000259" key="2">
    <source>
        <dbReference type="Pfam" id="PF09176"/>
    </source>
</evidence>
<dbReference type="InterPro" id="IPR015259">
    <property type="entry name" value="Methyl-teptahyd_DH_N"/>
</dbReference>
<comment type="caution">
    <text evidence="3">The sequence shown here is derived from an EMBL/GenBank/DDBJ whole genome shotgun (WGS) entry which is preliminary data.</text>
</comment>
<evidence type="ECO:0000256" key="1">
    <source>
        <dbReference type="ARBA" id="ARBA00023002"/>
    </source>
</evidence>
<accession>A0A9W6JYY5</accession>
<keyword evidence="4" id="KW-1185">Reference proteome</keyword>
<dbReference type="RefSeq" id="WP_213364735.1">
    <property type="nucleotide sequence ID" value="NZ_BSFM01000014.1"/>
</dbReference>